<organism evidence="2 3">
    <name type="scientific">Paludisphaera mucosa</name>
    <dbReference type="NCBI Taxonomy" id="3030827"/>
    <lineage>
        <taxon>Bacteria</taxon>
        <taxon>Pseudomonadati</taxon>
        <taxon>Planctomycetota</taxon>
        <taxon>Planctomycetia</taxon>
        <taxon>Isosphaerales</taxon>
        <taxon>Isosphaeraceae</taxon>
        <taxon>Paludisphaera</taxon>
    </lineage>
</organism>
<proteinExistence type="predicted"/>
<name>A0ABT6FLI9_9BACT</name>
<protein>
    <submittedName>
        <fullName evidence="2">Uncharacterized protein</fullName>
    </submittedName>
</protein>
<sequence>MASEEKTSQTGMAGASGQRMEPADEGMVVEAAGQVPPHRDAPSTRDQDPKKGRTGESSSREDDEDGAA</sequence>
<keyword evidence="3" id="KW-1185">Reference proteome</keyword>
<evidence type="ECO:0000256" key="1">
    <source>
        <dbReference type="SAM" id="MobiDB-lite"/>
    </source>
</evidence>
<feature type="compositionally biased region" description="Basic and acidic residues" evidence="1">
    <location>
        <begin position="37"/>
        <end position="60"/>
    </location>
</feature>
<feature type="region of interest" description="Disordered" evidence="1">
    <location>
        <begin position="1"/>
        <end position="68"/>
    </location>
</feature>
<reference evidence="2 3" key="1">
    <citation type="submission" date="2023-03" db="EMBL/GenBank/DDBJ databases">
        <title>Paludisphaera mucosa sp. nov. a novel planctomycete from northern fen.</title>
        <authorList>
            <person name="Ivanova A."/>
        </authorList>
    </citation>
    <scope>NUCLEOTIDE SEQUENCE [LARGE SCALE GENOMIC DNA]</scope>
    <source>
        <strain evidence="2 3">Pla2</strain>
    </source>
</reference>
<evidence type="ECO:0000313" key="2">
    <source>
        <dbReference type="EMBL" id="MDG3008233.1"/>
    </source>
</evidence>
<accession>A0ABT6FLI9</accession>
<evidence type="ECO:0000313" key="3">
    <source>
        <dbReference type="Proteomes" id="UP001216907"/>
    </source>
</evidence>
<gene>
    <name evidence="2" type="ORF">PZE19_31080</name>
</gene>
<dbReference type="RefSeq" id="WP_277864560.1">
    <property type="nucleotide sequence ID" value="NZ_JARRAG010000004.1"/>
</dbReference>
<dbReference type="EMBL" id="JARRAG010000004">
    <property type="protein sequence ID" value="MDG3008233.1"/>
    <property type="molecule type" value="Genomic_DNA"/>
</dbReference>
<comment type="caution">
    <text evidence="2">The sequence shown here is derived from an EMBL/GenBank/DDBJ whole genome shotgun (WGS) entry which is preliminary data.</text>
</comment>
<dbReference type="Proteomes" id="UP001216907">
    <property type="component" value="Unassembled WGS sequence"/>
</dbReference>